<evidence type="ECO:0000313" key="3">
    <source>
        <dbReference type="Proteomes" id="UP000234271"/>
    </source>
</evidence>
<dbReference type="KEGG" id="blep:AL038_06835"/>
<dbReference type="Proteomes" id="UP000234271">
    <property type="component" value="Chromosome"/>
</dbReference>
<dbReference type="InterPro" id="IPR021478">
    <property type="entry name" value="DUF3131"/>
</dbReference>
<proteinExistence type="predicted"/>
<dbReference type="Gene3D" id="1.50.10.140">
    <property type="match status" value="1"/>
</dbReference>
<sequence length="475" mass="54103">MRYFLLIFNSLFLVACNNIYSPSEPVPSPLPTHSSSITQDALQHATEFRKPAPLTAKERQMAQIAWRYFENNYQAKTGFVNAVQDYPSVTMWDAGSYLGGLMAAQMLDLIDATEFDDRLTTLLTTLSKLDLFRGELPNKVYHTQTTEKVNYANQPGEIGFSALDLGRMLILFKIIKLRYPAPKYADLIDSFVLRWNFCNMIDKNGMMFGAHLNDQQQTVYVQEGRLGYEEYAAKGFQLWGFKTPQASKVEPYKTVSIYDIDIPYDSRDPRELVAHNYVVTESYVLDALELNWNTIIPKSPVNAQHTDTFMLDFAKRVYAVQEARYRQTGIFTARTEHQLDSDPYFVYDTIYTDGFPWNTITETGKNVPQFSAVALKGALGLWAVWDTPYTNSLFNFIAEKHDPTKGFYEGVYEDGRGVIQTFTSNNNGIMLEGLLYKTMGHLLAFDALQNPPEGLWEKTLKTDAEKVGKQCLTGH</sequence>
<dbReference type="RefSeq" id="WP_062150878.1">
    <property type="nucleotide sequence ID" value="NZ_CP012373.2"/>
</dbReference>
<gene>
    <name evidence="2" type="ORF">BLE401_17470</name>
</gene>
<dbReference type="Pfam" id="PF11329">
    <property type="entry name" value="DUF3131"/>
    <property type="match status" value="1"/>
</dbReference>
<dbReference type="AlphaFoldDB" id="A0A2N9YID0"/>
<dbReference type="EMBL" id="CP018889">
    <property type="protein sequence ID" value="AUI70311.1"/>
    <property type="molecule type" value="Genomic_DNA"/>
</dbReference>
<evidence type="ECO:0000259" key="1">
    <source>
        <dbReference type="Pfam" id="PF11329"/>
    </source>
</evidence>
<keyword evidence="3" id="KW-1185">Reference proteome</keyword>
<feature type="domain" description="DUF3131" evidence="1">
    <location>
        <begin position="60"/>
        <end position="440"/>
    </location>
</feature>
<dbReference type="OrthoDB" id="9147113at2"/>
<name>A0A2N9YID0_9GAMM</name>
<protein>
    <submittedName>
        <fullName evidence="2">DUF3131 domain-containing protein</fullName>
    </submittedName>
</protein>
<reference evidence="3" key="1">
    <citation type="submission" date="2016-12" db="EMBL/GenBank/DDBJ databases">
        <title>Complete Genome Sequence of Beggiatoa leptomitiformis D-401.</title>
        <authorList>
            <person name="Fomenkov A."/>
            <person name="Vincze T."/>
            <person name="Grabovich M."/>
            <person name="Anton B.P."/>
            <person name="Dubinina G."/>
            <person name="Orlova M."/>
            <person name="Belousova E."/>
            <person name="Roberts R.J."/>
        </authorList>
    </citation>
    <scope>NUCLEOTIDE SEQUENCE [LARGE SCALE GENOMIC DNA]</scope>
    <source>
        <strain evidence="3">D-401</strain>
    </source>
</reference>
<dbReference type="PROSITE" id="PS51257">
    <property type="entry name" value="PROKAR_LIPOPROTEIN"/>
    <property type="match status" value="1"/>
</dbReference>
<organism evidence="2 3">
    <name type="scientific">Beggiatoa leptomitoformis</name>
    <dbReference type="NCBI Taxonomy" id="288004"/>
    <lineage>
        <taxon>Bacteria</taxon>
        <taxon>Pseudomonadati</taxon>
        <taxon>Pseudomonadota</taxon>
        <taxon>Gammaproteobacteria</taxon>
        <taxon>Thiotrichales</taxon>
        <taxon>Thiotrichaceae</taxon>
        <taxon>Beggiatoa</taxon>
    </lineage>
</organism>
<dbReference type="STRING" id="288004.AL038_06835"/>
<accession>A0A2N9YID0</accession>
<evidence type="ECO:0000313" key="2">
    <source>
        <dbReference type="EMBL" id="AUI70311.1"/>
    </source>
</evidence>